<evidence type="ECO:0000256" key="1">
    <source>
        <dbReference type="SAM" id="MobiDB-lite"/>
    </source>
</evidence>
<proteinExistence type="predicted"/>
<feature type="region of interest" description="Disordered" evidence="1">
    <location>
        <begin position="61"/>
        <end position="93"/>
    </location>
</feature>
<dbReference type="OrthoDB" id="565731at2759"/>
<accession>A0A2H3JFK9</accession>
<sequence length="331" mass="36972">MASVIARAARACRPRLSPVSPRAIAVSRALHQTPFALKSKKGAAKYEDDLFVSDESNAAEDDLFGADSEPTSDAASATQAGPSTSSNAASRRLSPEARLARFNELRVYVSERIGRSPKVKHPQVRNTSWQHLFMLAVTKEQLEEVSEMFPLWRDYGRQFDPIAAKVFIRRCEQLRCPQLALKVFGDHPKYGFDLFSIRAARQLLHSLHVEHSIQDTMLVTGLLGVYKLPPVSSDLVSCAMLTSACYKHGTSQSLTIARAMLPHLQTLLNSVDPKSMQLPTERTERAKLENKEKAWLAWSLTKIEKILRGEGAEFSWLEQWRKNSGQPSIAS</sequence>
<dbReference type="OMA" id="WRERSGH"/>
<gene>
    <name evidence="2" type="ORF">WOLCODRAFT_143042</name>
</gene>
<keyword evidence="3" id="KW-1185">Reference proteome</keyword>
<protein>
    <submittedName>
        <fullName evidence="2">Uncharacterized protein</fullName>
    </submittedName>
</protein>
<evidence type="ECO:0000313" key="2">
    <source>
        <dbReference type="EMBL" id="PCH40335.1"/>
    </source>
</evidence>
<name>A0A2H3JFK9_WOLCO</name>
<reference evidence="2 3" key="1">
    <citation type="journal article" date="2012" name="Science">
        <title>The Paleozoic origin of enzymatic lignin decomposition reconstructed from 31 fungal genomes.</title>
        <authorList>
            <person name="Floudas D."/>
            <person name="Binder M."/>
            <person name="Riley R."/>
            <person name="Barry K."/>
            <person name="Blanchette R.A."/>
            <person name="Henrissat B."/>
            <person name="Martinez A.T."/>
            <person name="Otillar R."/>
            <person name="Spatafora J.W."/>
            <person name="Yadav J.S."/>
            <person name="Aerts A."/>
            <person name="Benoit I."/>
            <person name="Boyd A."/>
            <person name="Carlson A."/>
            <person name="Copeland A."/>
            <person name="Coutinho P.M."/>
            <person name="de Vries R.P."/>
            <person name="Ferreira P."/>
            <person name="Findley K."/>
            <person name="Foster B."/>
            <person name="Gaskell J."/>
            <person name="Glotzer D."/>
            <person name="Gorecki P."/>
            <person name="Heitman J."/>
            <person name="Hesse C."/>
            <person name="Hori C."/>
            <person name="Igarashi K."/>
            <person name="Jurgens J.A."/>
            <person name="Kallen N."/>
            <person name="Kersten P."/>
            <person name="Kohler A."/>
            <person name="Kuees U."/>
            <person name="Kumar T.K.A."/>
            <person name="Kuo A."/>
            <person name="LaButti K."/>
            <person name="Larrondo L.F."/>
            <person name="Lindquist E."/>
            <person name="Ling A."/>
            <person name="Lombard V."/>
            <person name="Lucas S."/>
            <person name="Lundell T."/>
            <person name="Martin R."/>
            <person name="McLaughlin D.J."/>
            <person name="Morgenstern I."/>
            <person name="Morin E."/>
            <person name="Murat C."/>
            <person name="Nagy L.G."/>
            <person name="Nolan M."/>
            <person name="Ohm R.A."/>
            <person name="Patyshakuliyeva A."/>
            <person name="Rokas A."/>
            <person name="Ruiz-Duenas F.J."/>
            <person name="Sabat G."/>
            <person name="Salamov A."/>
            <person name="Samejima M."/>
            <person name="Schmutz J."/>
            <person name="Slot J.C."/>
            <person name="St John F."/>
            <person name="Stenlid J."/>
            <person name="Sun H."/>
            <person name="Sun S."/>
            <person name="Syed K."/>
            <person name="Tsang A."/>
            <person name="Wiebenga A."/>
            <person name="Young D."/>
            <person name="Pisabarro A."/>
            <person name="Eastwood D.C."/>
            <person name="Martin F."/>
            <person name="Cullen D."/>
            <person name="Grigoriev I.V."/>
            <person name="Hibbett D.S."/>
        </authorList>
    </citation>
    <scope>NUCLEOTIDE SEQUENCE [LARGE SCALE GENOMIC DNA]</scope>
    <source>
        <strain evidence="2 3">MD-104</strain>
    </source>
</reference>
<dbReference type="EMBL" id="KB468053">
    <property type="protein sequence ID" value="PCH40335.1"/>
    <property type="molecule type" value="Genomic_DNA"/>
</dbReference>
<dbReference type="Proteomes" id="UP000218811">
    <property type="component" value="Unassembled WGS sequence"/>
</dbReference>
<evidence type="ECO:0000313" key="3">
    <source>
        <dbReference type="Proteomes" id="UP000218811"/>
    </source>
</evidence>
<organism evidence="2 3">
    <name type="scientific">Wolfiporia cocos (strain MD-104)</name>
    <name type="common">Brown rot fungus</name>
    <dbReference type="NCBI Taxonomy" id="742152"/>
    <lineage>
        <taxon>Eukaryota</taxon>
        <taxon>Fungi</taxon>
        <taxon>Dikarya</taxon>
        <taxon>Basidiomycota</taxon>
        <taxon>Agaricomycotina</taxon>
        <taxon>Agaricomycetes</taxon>
        <taxon>Polyporales</taxon>
        <taxon>Phaeolaceae</taxon>
        <taxon>Wolfiporia</taxon>
    </lineage>
</organism>
<dbReference type="AlphaFoldDB" id="A0A2H3JFK9"/>
<feature type="compositionally biased region" description="Polar residues" evidence="1">
    <location>
        <begin position="69"/>
        <end position="89"/>
    </location>
</feature>